<sequence>MNHFQFVIIAALSDFSHNKGRTFLTSLGILIGVMSVVLLLALGLGLKKYISDQFDSLGANLIYVMPGNKKALTSGGGMVGGIKFDEKDVLKVKRVQGVEVIAPVFAKPGAEIEANGKTEMVELIASFDEINAVMNLQLEEGRLIEHRDGDKKTKGIVISPKIAKSLFSTSVEAIGKTVEIEGQSFKVIGIYKSKGGGGLGGSDMDSHVFVPASSIYAFNPDKKYYGLYIKAQSKEVIPQVKKDIEEVLLKRYDKKTFSVVDQSEIMSTVSQIFDILNLVLVAIAAISLLVGGIGIMNIMYVSVSERIKEIGIRRALGALKIDILSLFLIEAVFLSMIGGLLGVLISAIIVYLVSPIFPAYIDIMAVILALGVSSCIGIVFGVFPAKSAADLSPIDAIRYE</sequence>
<evidence type="ECO:0000256" key="3">
    <source>
        <dbReference type="ARBA" id="ARBA00022692"/>
    </source>
</evidence>
<evidence type="ECO:0000256" key="1">
    <source>
        <dbReference type="ARBA" id="ARBA00004651"/>
    </source>
</evidence>
<dbReference type="InterPro" id="IPR025857">
    <property type="entry name" value="MacB_PCD"/>
</dbReference>
<comment type="caution">
    <text evidence="10">The sequence shown here is derived from an EMBL/GenBank/DDBJ whole genome shotgun (WGS) entry which is preliminary data.</text>
</comment>
<dbReference type="InterPro" id="IPR003838">
    <property type="entry name" value="ABC3_permease_C"/>
</dbReference>
<feature type="transmembrane region" description="Helical" evidence="7">
    <location>
        <begin position="275"/>
        <end position="303"/>
    </location>
</feature>
<evidence type="ECO:0000313" key="10">
    <source>
        <dbReference type="EMBL" id="PIY72163.1"/>
    </source>
</evidence>
<name>A0A2M7QIN8_9BACT</name>
<gene>
    <name evidence="10" type="ORF">COY87_02405</name>
</gene>
<dbReference type="PANTHER" id="PTHR30572:SF4">
    <property type="entry name" value="ABC TRANSPORTER PERMEASE YTRF"/>
    <property type="match status" value="1"/>
</dbReference>
<evidence type="ECO:0000256" key="7">
    <source>
        <dbReference type="SAM" id="Phobius"/>
    </source>
</evidence>
<keyword evidence="3 7" id="KW-0812">Transmembrane</keyword>
<dbReference type="GO" id="GO:0005886">
    <property type="term" value="C:plasma membrane"/>
    <property type="evidence" value="ECO:0007669"/>
    <property type="project" value="UniProtKB-SubCell"/>
</dbReference>
<reference evidence="11" key="1">
    <citation type="submission" date="2017-09" db="EMBL/GenBank/DDBJ databases">
        <title>Depth-based differentiation of microbial function through sediment-hosted aquifers and enrichment of novel symbionts in the deep terrestrial subsurface.</title>
        <authorList>
            <person name="Probst A.J."/>
            <person name="Ladd B."/>
            <person name="Jarett J.K."/>
            <person name="Geller-Mcgrath D.E."/>
            <person name="Sieber C.M.K."/>
            <person name="Emerson J.B."/>
            <person name="Anantharaman K."/>
            <person name="Thomas B.C."/>
            <person name="Malmstrom R."/>
            <person name="Stieglmeier M."/>
            <person name="Klingl A."/>
            <person name="Woyke T."/>
            <person name="Ryan C.M."/>
            <person name="Banfield J.F."/>
        </authorList>
    </citation>
    <scope>NUCLEOTIDE SEQUENCE [LARGE SCALE GENOMIC DNA]</scope>
</reference>
<feature type="transmembrane region" description="Helical" evidence="7">
    <location>
        <begin position="23"/>
        <end position="46"/>
    </location>
</feature>
<evidence type="ECO:0000259" key="9">
    <source>
        <dbReference type="Pfam" id="PF12704"/>
    </source>
</evidence>
<evidence type="ECO:0008006" key="12">
    <source>
        <dbReference type="Google" id="ProtNLM"/>
    </source>
</evidence>
<evidence type="ECO:0000313" key="11">
    <source>
        <dbReference type="Proteomes" id="UP000229401"/>
    </source>
</evidence>
<feature type="domain" description="ABC3 transporter permease C-terminal" evidence="8">
    <location>
        <begin position="282"/>
        <end position="392"/>
    </location>
</feature>
<dbReference type="AlphaFoldDB" id="A0A2M7QIN8"/>
<dbReference type="PANTHER" id="PTHR30572">
    <property type="entry name" value="MEMBRANE COMPONENT OF TRANSPORTER-RELATED"/>
    <property type="match status" value="1"/>
</dbReference>
<protein>
    <recommendedName>
        <fullName evidence="12">Multidrug ABC transporter substrate-binding protein</fullName>
    </recommendedName>
</protein>
<feature type="transmembrane region" description="Helical" evidence="7">
    <location>
        <begin position="359"/>
        <end position="383"/>
    </location>
</feature>
<keyword evidence="5 7" id="KW-0472">Membrane</keyword>
<evidence type="ECO:0000256" key="5">
    <source>
        <dbReference type="ARBA" id="ARBA00023136"/>
    </source>
</evidence>
<dbReference type="InterPro" id="IPR050250">
    <property type="entry name" value="Macrolide_Exporter_MacB"/>
</dbReference>
<evidence type="ECO:0000256" key="2">
    <source>
        <dbReference type="ARBA" id="ARBA00022475"/>
    </source>
</evidence>
<dbReference type="Proteomes" id="UP000229401">
    <property type="component" value="Unassembled WGS sequence"/>
</dbReference>
<keyword evidence="4 7" id="KW-1133">Transmembrane helix</keyword>
<dbReference type="Pfam" id="PF02687">
    <property type="entry name" value="FtsX"/>
    <property type="match status" value="1"/>
</dbReference>
<comment type="similarity">
    <text evidence="6">Belongs to the ABC-4 integral membrane protein family.</text>
</comment>
<dbReference type="GO" id="GO:0022857">
    <property type="term" value="F:transmembrane transporter activity"/>
    <property type="evidence" value="ECO:0007669"/>
    <property type="project" value="TreeGrafter"/>
</dbReference>
<feature type="transmembrane region" description="Helical" evidence="7">
    <location>
        <begin position="324"/>
        <end position="353"/>
    </location>
</feature>
<feature type="domain" description="MacB-like periplasmic core" evidence="9">
    <location>
        <begin position="22"/>
        <end position="246"/>
    </location>
</feature>
<proteinExistence type="inferred from homology"/>
<accession>A0A2M7QIN8</accession>
<comment type="subcellular location">
    <subcellularLocation>
        <location evidence="1">Cell membrane</location>
        <topology evidence="1">Multi-pass membrane protein</topology>
    </subcellularLocation>
</comment>
<dbReference type="Pfam" id="PF12704">
    <property type="entry name" value="MacB_PCD"/>
    <property type="match status" value="1"/>
</dbReference>
<evidence type="ECO:0000256" key="6">
    <source>
        <dbReference type="ARBA" id="ARBA00038076"/>
    </source>
</evidence>
<evidence type="ECO:0000259" key="8">
    <source>
        <dbReference type="Pfam" id="PF02687"/>
    </source>
</evidence>
<evidence type="ECO:0000256" key="4">
    <source>
        <dbReference type="ARBA" id="ARBA00022989"/>
    </source>
</evidence>
<keyword evidence="2" id="KW-1003">Cell membrane</keyword>
<dbReference type="EMBL" id="PFLI01000078">
    <property type="protein sequence ID" value="PIY72163.1"/>
    <property type="molecule type" value="Genomic_DNA"/>
</dbReference>
<organism evidence="10 11">
    <name type="scientific">Candidatus Roizmanbacteria bacterium CG_4_10_14_0_8_um_filter_33_9</name>
    <dbReference type="NCBI Taxonomy" id="1974826"/>
    <lineage>
        <taxon>Bacteria</taxon>
        <taxon>Candidatus Roizmaniibacteriota</taxon>
    </lineage>
</organism>